<gene>
    <name evidence="1" type="ORF">AUEXF2481DRAFT_33756</name>
</gene>
<keyword evidence="2" id="KW-1185">Reference proteome</keyword>
<sequence length="336" mass="38204">MNNYVFQDDQPLYNQGRSFEYALPMDDHSWSAYQGLVDTMDLNQQRRPATALPSVDSSLLFPYFTDSSKGLRSTSQLLQSEQQGNNVPCTGVQDFEQFSHDANSIWTTEFPKFQRQQLQAGSGVSFPSDLETWLISQSVSLPNEPWDNDPSITMRLESVSSNPSLPMHSHELAQPLPQAYAHGFPTCTTETLPIDQWNDSGSSPTDSWDSEAIGYTSLDFTKMLPHENPVYKSASINSRKDLRCWDHGCQGRAFSSRSNLRRHQREQDARVKLLPCPFCGTNFYRKWTRDQHVARMSCKKSDRYILALEAYLSRLTHDHGLMTSANFHNTAVASQE</sequence>
<name>A0A074XYR2_AURSE</name>
<dbReference type="EMBL" id="KL584787">
    <property type="protein sequence ID" value="KEQ90668.1"/>
    <property type="molecule type" value="Genomic_DNA"/>
</dbReference>
<dbReference type="HOGENOM" id="CLU_826350_0_0_1"/>
<protein>
    <recommendedName>
        <fullName evidence="3">C2H2-type domain-containing protein</fullName>
    </recommendedName>
</protein>
<dbReference type="Gene3D" id="3.30.160.60">
    <property type="entry name" value="Classic Zinc Finger"/>
    <property type="match status" value="1"/>
</dbReference>
<dbReference type="STRING" id="1043005.A0A074XYR2"/>
<accession>A0A074XYR2</accession>
<evidence type="ECO:0008006" key="3">
    <source>
        <dbReference type="Google" id="ProtNLM"/>
    </source>
</evidence>
<organism evidence="1 2">
    <name type="scientific">Aureobasidium subglaciale (strain EXF-2481)</name>
    <name type="common">Aureobasidium pullulans var. subglaciale</name>
    <dbReference type="NCBI Taxonomy" id="1043005"/>
    <lineage>
        <taxon>Eukaryota</taxon>
        <taxon>Fungi</taxon>
        <taxon>Dikarya</taxon>
        <taxon>Ascomycota</taxon>
        <taxon>Pezizomycotina</taxon>
        <taxon>Dothideomycetes</taxon>
        <taxon>Dothideomycetidae</taxon>
        <taxon>Dothideales</taxon>
        <taxon>Saccotheciaceae</taxon>
        <taxon>Aureobasidium</taxon>
    </lineage>
</organism>
<reference evidence="1 2" key="1">
    <citation type="journal article" date="2014" name="BMC Genomics">
        <title>Genome sequencing of four Aureobasidium pullulans varieties: biotechnological potential, stress tolerance, and description of new species.</title>
        <authorList>
            <person name="Gostin Ar C."/>
            <person name="Ohm R.A."/>
            <person name="Kogej T."/>
            <person name="Sonjak S."/>
            <person name="Turk M."/>
            <person name="Zajc J."/>
            <person name="Zalar P."/>
            <person name="Grube M."/>
            <person name="Sun H."/>
            <person name="Han J."/>
            <person name="Sharma A."/>
            <person name="Chiniquy J."/>
            <person name="Ngan C.Y."/>
            <person name="Lipzen A."/>
            <person name="Barry K."/>
            <person name="Grigoriev I.V."/>
            <person name="Gunde-Cimerman N."/>
        </authorList>
    </citation>
    <scope>NUCLEOTIDE SEQUENCE [LARGE SCALE GENOMIC DNA]</scope>
    <source>
        <strain evidence="1 2">EXF-2481</strain>
    </source>
</reference>
<proteinExistence type="predicted"/>
<dbReference type="Proteomes" id="UP000030641">
    <property type="component" value="Unassembled WGS sequence"/>
</dbReference>
<evidence type="ECO:0000313" key="1">
    <source>
        <dbReference type="EMBL" id="KEQ90668.1"/>
    </source>
</evidence>
<evidence type="ECO:0000313" key="2">
    <source>
        <dbReference type="Proteomes" id="UP000030641"/>
    </source>
</evidence>
<dbReference type="GeneID" id="25364932"/>
<dbReference type="RefSeq" id="XP_013339140.1">
    <property type="nucleotide sequence ID" value="XM_013483686.1"/>
</dbReference>
<dbReference type="InParanoid" id="A0A074XYR2"/>
<dbReference type="AlphaFoldDB" id="A0A074XYR2"/>
<dbReference type="OrthoDB" id="5366256at2759"/>